<keyword evidence="2" id="KW-1185">Reference proteome</keyword>
<reference evidence="1" key="2">
    <citation type="submission" date="2014-03" db="EMBL/GenBank/DDBJ databases">
        <title>The whipworm genome and dual-species transcriptomics of an intimate host-pathogen interaction.</title>
        <authorList>
            <person name="Foth B.J."/>
            <person name="Tsai I.J."/>
            <person name="Reid A.J."/>
            <person name="Bancroft A.J."/>
            <person name="Nichol S."/>
            <person name="Tracey A."/>
            <person name="Holroyd N."/>
            <person name="Cotton J.A."/>
            <person name="Stanley E.J."/>
            <person name="Zarowiecki M."/>
            <person name="Liu J.Z."/>
            <person name="Huckvale T."/>
            <person name="Cooper P.J."/>
            <person name="Grencis R.K."/>
            <person name="Berriman M."/>
        </authorList>
    </citation>
    <scope>NUCLEOTIDE SEQUENCE [LARGE SCALE GENOMIC DNA]</scope>
</reference>
<dbReference type="AlphaFoldDB" id="A0A077YWR3"/>
<name>A0A077YWR3_TRITR</name>
<evidence type="ECO:0000313" key="1">
    <source>
        <dbReference type="EMBL" id="CDW51908.1"/>
    </source>
</evidence>
<gene>
    <name evidence="1" type="ORF">TTRE_0000016701</name>
</gene>
<accession>A0A077YWR3</accession>
<sequence>MSNGAIASPGLALFSQYDAFAFKRYAKSSSRAGNGAIASPGLALFSQYDAFAFKRYACSTSSIARQLEQHWVDEPKSHSKFLRSSADLAVEVDA</sequence>
<dbReference type="Proteomes" id="UP000030665">
    <property type="component" value="Unassembled WGS sequence"/>
</dbReference>
<protein>
    <submittedName>
        <fullName evidence="1">Uncharacterized protein</fullName>
    </submittedName>
</protein>
<evidence type="ECO:0000313" key="2">
    <source>
        <dbReference type="Proteomes" id="UP000030665"/>
    </source>
</evidence>
<proteinExistence type="predicted"/>
<organism evidence="1 2">
    <name type="scientific">Trichuris trichiura</name>
    <name type="common">Whipworm</name>
    <name type="synonym">Trichocephalus trichiurus</name>
    <dbReference type="NCBI Taxonomy" id="36087"/>
    <lineage>
        <taxon>Eukaryota</taxon>
        <taxon>Metazoa</taxon>
        <taxon>Ecdysozoa</taxon>
        <taxon>Nematoda</taxon>
        <taxon>Enoplea</taxon>
        <taxon>Dorylaimia</taxon>
        <taxon>Trichinellida</taxon>
        <taxon>Trichuridae</taxon>
        <taxon>Trichuris</taxon>
    </lineage>
</organism>
<reference evidence="1" key="1">
    <citation type="submission" date="2014-01" db="EMBL/GenBank/DDBJ databases">
        <authorList>
            <person name="Aslett M."/>
        </authorList>
    </citation>
    <scope>NUCLEOTIDE SEQUENCE</scope>
</reference>
<dbReference type="EMBL" id="HG805811">
    <property type="protein sequence ID" value="CDW51908.1"/>
    <property type="molecule type" value="Genomic_DNA"/>
</dbReference>